<evidence type="ECO:0000256" key="2">
    <source>
        <dbReference type="ARBA" id="ARBA00022857"/>
    </source>
</evidence>
<keyword evidence="5" id="KW-1185">Reference proteome</keyword>
<name>A0A2N3HKV3_9FLAO</name>
<dbReference type="AlphaFoldDB" id="A0A2N3HKV3"/>
<dbReference type="PANTHER" id="PTHR42748:SF7">
    <property type="entry name" value="NMRA LIKE REDOX SENSOR 1-RELATED"/>
    <property type="match status" value="1"/>
</dbReference>
<proteinExistence type="inferred from homology"/>
<dbReference type="PANTHER" id="PTHR42748">
    <property type="entry name" value="NITROGEN METABOLITE REPRESSION PROTEIN NMRA FAMILY MEMBER"/>
    <property type="match status" value="1"/>
</dbReference>
<dbReference type="Gene3D" id="3.90.25.10">
    <property type="entry name" value="UDP-galactose 4-epimerase, domain 1"/>
    <property type="match status" value="1"/>
</dbReference>
<keyword evidence="2" id="KW-0521">NADP</keyword>
<accession>A0A2N3HKV3</accession>
<comment type="caution">
    <text evidence="4">The sequence shown here is derived from an EMBL/GenBank/DDBJ whole genome shotgun (WGS) entry which is preliminary data.</text>
</comment>
<dbReference type="RefSeq" id="WP_106659318.1">
    <property type="nucleotide sequence ID" value="NZ_PJEO01000022.1"/>
</dbReference>
<dbReference type="CDD" id="cd05251">
    <property type="entry name" value="NmrA_like_SDR_a"/>
    <property type="match status" value="1"/>
</dbReference>
<sequence length="285" mass="32530">MEHKKNIFITGITGNQGSAVAKHLLEQNNSVIGLTRNANSEKAKQWKERGVTVIEGNINNPDSFQSYLDQADAVYLVQALQRKDREILEGKRFIDAIKPENETHLVYASVLGSDLDTAVPHFESKFELENYIKSKNLNYSILRPASFYENHLFPRVANDIKKGKYISPLNKMCNQQMIGVDDIGKIAATVISNKEKYNNKTISIATDEWQIGKIPQVFSETINKPVSYKKLPGFITRLAMGKDLSKMFKYMNQNDFCVINNIQEVRDEFDISGDFRSWVHKNFTP</sequence>
<reference evidence="4 5" key="1">
    <citation type="submission" date="2017-12" db="EMBL/GenBank/DDBJ databases">
        <title>Confluentibacter flavum sp. nov., isolated from the saline lake.</title>
        <authorList>
            <person name="Yu L."/>
        </authorList>
    </citation>
    <scope>NUCLEOTIDE SEQUENCE [LARGE SCALE GENOMIC DNA]</scope>
    <source>
        <strain evidence="4 5">3B</strain>
    </source>
</reference>
<dbReference type="EMBL" id="PJEO01000022">
    <property type="protein sequence ID" value="PKQ45514.1"/>
    <property type="molecule type" value="Genomic_DNA"/>
</dbReference>
<dbReference type="OrthoDB" id="9780595at2"/>
<dbReference type="Proteomes" id="UP000233435">
    <property type="component" value="Unassembled WGS sequence"/>
</dbReference>
<organism evidence="4 5">
    <name type="scientific">Confluentibacter flavum</name>
    <dbReference type="NCBI Taxonomy" id="1909700"/>
    <lineage>
        <taxon>Bacteria</taxon>
        <taxon>Pseudomonadati</taxon>
        <taxon>Bacteroidota</taxon>
        <taxon>Flavobacteriia</taxon>
        <taxon>Flavobacteriales</taxon>
        <taxon>Flavobacteriaceae</taxon>
        <taxon>Confluentibacter</taxon>
    </lineage>
</organism>
<evidence type="ECO:0000259" key="3">
    <source>
        <dbReference type="Pfam" id="PF05368"/>
    </source>
</evidence>
<dbReference type="InterPro" id="IPR036291">
    <property type="entry name" value="NAD(P)-bd_dom_sf"/>
</dbReference>
<protein>
    <recommendedName>
        <fullName evidence="3">NmrA-like domain-containing protein</fullName>
    </recommendedName>
</protein>
<dbReference type="Gene3D" id="3.40.50.720">
    <property type="entry name" value="NAD(P)-binding Rossmann-like Domain"/>
    <property type="match status" value="1"/>
</dbReference>
<evidence type="ECO:0000256" key="1">
    <source>
        <dbReference type="ARBA" id="ARBA00006328"/>
    </source>
</evidence>
<dbReference type="InterPro" id="IPR008030">
    <property type="entry name" value="NmrA-like"/>
</dbReference>
<evidence type="ECO:0000313" key="4">
    <source>
        <dbReference type="EMBL" id="PKQ45514.1"/>
    </source>
</evidence>
<dbReference type="InterPro" id="IPR051164">
    <property type="entry name" value="NmrA-like_oxidored"/>
</dbReference>
<dbReference type="Pfam" id="PF05368">
    <property type="entry name" value="NmrA"/>
    <property type="match status" value="1"/>
</dbReference>
<feature type="domain" description="NmrA-like" evidence="3">
    <location>
        <begin position="4"/>
        <end position="254"/>
    </location>
</feature>
<comment type="similarity">
    <text evidence="1">Belongs to the NmrA-type oxidoreductase family.</text>
</comment>
<dbReference type="SUPFAM" id="SSF51735">
    <property type="entry name" value="NAD(P)-binding Rossmann-fold domains"/>
    <property type="match status" value="1"/>
</dbReference>
<gene>
    <name evidence="4" type="ORF">CSW08_07630</name>
</gene>
<evidence type="ECO:0000313" key="5">
    <source>
        <dbReference type="Proteomes" id="UP000233435"/>
    </source>
</evidence>